<feature type="compositionally biased region" description="Polar residues" evidence="1">
    <location>
        <begin position="243"/>
        <end position="255"/>
    </location>
</feature>
<dbReference type="EMBL" id="LAVV01003666">
    <property type="protein sequence ID" value="KNZ61960.1"/>
    <property type="molecule type" value="Genomic_DNA"/>
</dbReference>
<evidence type="ECO:0000256" key="1">
    <source>
        <dbReference type="SAM" id="MobiDB-lite"/>
    </source>
</evidence>
<dbReference type="VEuPathDB" id="FungiDB:VP01_132g13"/>
<name>A0A0L6VP76_9BASI</name>
<keyword evidence="3" id="KW-1185">Reference proteome</keyword>
<protein>
    <submittedName>
        <fullName evidence="2">Uncharacterized protein</fullName>
    </submittedName>
</protein>
<sequence>MEGIGGAYHRRSCPYFAAYDKRKEAKGWPGPVFANQMGIGWTKLNAVRACSRCRVRHVKCRHVFSFDPRALSTPVVPVLTVSTGESNDLKAWRGRKRKETCEVLGWKLEPHEATKTIYKYVLPPPRRPLHTPMNSPPKDQRNQPVDPVELSRRLEELSPRRLPSLWPWGPDDHVPLYPIGPQFGEDHPEECWPYCSHRRLNELGFRGSSDGDSFSPPYSLELECQSSSSTSGQLQTNEDFGAQNHTNQRSASSHLFPSHSKHHAPIERPQHHFSNMIRGPNRMSLRFILNSSESG</sequence>
<evidence type="ECO:0000313" key="3">
    <source>
        <dbReference type="Proteomes" id="UP000037035"/>
    </source>
</evidence>
<accession>A0A0L6VP76</accession>
<gene>
    <name evidence="2" type="ORF">VP01_132g13</name>
</gene>
<dbReference type="Proteomes" id="UP000037035">
    <property type="component" value="Unassembled WGS sequence"/>
</dbReference>
<feature type="region of interest" description="Disordered" evidence="1">
    <location>
        <begin position="124"/>
        <end position="146"/>
    </location>
</feature>
<dbReference type="AlphaFoldDB" id="A0A0L6VP76"/>
<evidence type="ECO:0000313" key="2">
    <source>
        <dbReference type="EMBL" id="KNZ61960.1"/>
    </source>
</evidence>
<feature type="compositionally biased region" description="Low complexity" evidence="1">
    <location>
        <begin position="208"/>
        <end position="236"/>
    </location>
</feature>
<feature type="region of interest" description="Disordered" evidence="1">
    <location>
        <begin position="208"/>
        <end position="277"/>
    </location>
</feature>
<dbReference type="OrthoDB" id="2495601at2759"/>
<organism evidence="2 3">
    <name type="scientific">Puccinia sorghi</name>
    <dbReference type="NCBI Taxonomy" id="27349"/>
    <lineage>
        <taxon>Eukaryota</taxon>
        <taxon>Fungi</taxon>
        <taxon>Dikarya</taxon>
        <taxon>Basidiomycota</taxon>
        <taxon>Pucciniomycotina</taxon>
        <taxon>Pucciniomycetes</taxon>
        <taxon>Pucciniales</taxon>
        <taxon>Pucciniaceae</taxon>
        <taxon>Puccinia</taxon>
    </lineage>
</organism>
<reference evidence="2 3" key="1">
    <citation type="submission" date="2015-08" db="EMBL/GenBank/DDBJ databases">
        <title>Next Generation Sequencing and Analysis of the Genome of Puccinia sorghi L Schw, the Causal Agent of Maize Common Rust.</title>
        <authorList>
            <person name="Rochi L."/>
            <person name="Burguener G."/>
            <person name="Darino M."/>
            <person name="Turjanski A."/>
            <person name="Kreff E."/>
            <person name="Dieguez M.J."/>
            <person name="Sacco F."/>
        </authorList>
    </citation>
    <scope>NUCLEOTIDE SEQUENCE [LARGE SCALE GENOMIC DNA]</scope>
    <source>
        <strain evidence="2 3">RO10H11247</strain>
    </source>
</reference>
<comment type="caution">
    <text evidence="2">The sequence shown here is derived from an EMBL/GenBank/DDBJ whole genome shotgun (WGS) entry which is preliminary data.</text>
</comment>
<proteinExistence type="predicted"/>